<evidence type="ECO:0000256" key="3">
    <source>
        <dbReference type="ARBA" id="ARBA00017057"/>
    </source>
</evidence>
<comment type="function">
    <text evidence="8">Component of the signal peptidase complex (SPC) which catalyzes the cleavage of N-terminal signal sequences from nascent proteins as they are translocated into the lumen of the endoplasmic reticulum. Enhances the enzymatic activity of SPC and facilitates the interactions between different components of the translocation site.</text>
</comment>
<keyword evidence="12" id="KW-1185">Reference proteome</keyword>
<evidence type="ECO:0000256" key="9">
    <source>
        <dbReference type="SAM" id="MobiDB-lite"/>
    </source>
</evidence>
<reference evidence="11 12" key="1">
    <citation type="submission" date="2016-04" db="EMBL/GenBank/DDBJ databases">
        <title>A degradative enzymes factory behind the ericoid mycorrhizal symbiosis.</title>
        <authorList>
            <consortium name="DOE Joint Genome Institute"/>
            <person name="Martino E."/>
            <person name="Morin E."/>
            <person name="Grelet G."/>
            <person name="Kuo A."/>
            <person name="Kohler A."/>
            <person name="Daghino S."/>
            <person name="Barry K."/>
            <person name="Choi C."/>
            <person name="Cichocki N."/>
            <person name="Clum A."/>
            <person name="Copeland A."/>
            <person name="Hainaut M."/>
            <person name="Haridas S."/>
            <person name="Labutti K."/>
            <person name="Lindquist E."/>
            <person name="Lipzen A."/>
            <person name="Khouja H.-R."/>
            <person name="Murat C."/>
            <person name="Ohm R."/>
            <person name="Olson A."/>
            <person name="Spatafora J."/>
            <person name="Veneault-Fourrey C."/>
            <person name="Henrissat B."/>
            <person name="Grigoriev I."/>
            <person name="Martin F."/>
            <person name="Perotto S."/>
        </authorList>
    </citation>
    <scope>NUCLEOTIDE SEQUENCE [LARGE SCALE GENOMIC DNA]</scope>
    <source>
        <strain evidence="11 12">E</strain>
    </source>
</reference>
<evidence type="ECO:0000256" key="8">
    <source>
        <dbReference type="ARBA" id="ARBA00045608"/>
    </source>
</evidence>
<keyword evidence="7 10" id="KW-0472">Membrane</keyword>
<dbReference type="PANTHER" id="PTHR13085:SF0">
    <property type="entry name" value="SIGNAL PEPTIDASE COMPLEX SUBUNIT 2"/>
    <property type="match status" value="1"/>
</dbReference>
<evidence type="ECO:0000313" key="11">
    <source>
        <dbReference type="EMBL" id="PMD49952.1"/>
    </source>
</evidence>
<name>A0A2J6SGQ4_9HELO</name>
<evidence type="ECO:0000256" key="10">
    <source>
        <dbReference type="SAM" id="Phobius"/>
    </source>
</evidence>
<keyword evidence="5" id="KW-0256">Endoplasmic reticulum</keyword>
<dbReference type="Proteomes" id="UP000235371">
    <property type="component" value="Unassembled WGS sequence"/>
</dbReference>
<sequence length="234" mass="25517">MAVSTEKISVHSMADLKNTSDDAIPAYLNSLKFTQSHTLSDTRLALGYSAFVICAATFYWDYKLGFESTKHYTTIAVALYALLNGILTYWIWGVERGSVYIGTNKAGERIEVSSKTEKYTPIYNLSVTTVRKGGKRETVSIKKPFNAWFDKAGHFVALPFQQMLASGVKVVGEADPTKVVEGKKKVAKVEDGETQSMDEKWASLLAESSGVSLDDVAASPAATPGGRKKRGKKA</sequence>
<organism evidence="11 12">
    <name type="scientific">Hyaloscypha bicolor E</name>
    <dbReference type="NCBI Taxonomy" id="1095630"/>
    <lineage>
        <taxon>Eukaryota</taxon>
        <taxon>Fungi</taxon>
        <taxon>Dikarya</taxon>
        <taxon>Ascomycota</taxon>
        <taxon>Pezizomycotina</taxon>
        <taxon>Leotiomycetes</taxon>
        <taxon>Helotiales</taxon>
        <taxon>Hyaloscyphaceae</taxon>
        <taxon>Hyaloscypha</taxon>
        <taxon>Hyaloscypha bicolor</taxon>
    </lineage>
</organism>
<dbReference type="InParanoid" id="A0A2J6SGQ4"/>
<dbReference type="AlphaFoldDB" id="A0A2J6SGQ4"/>
<dbReference type="STRING" id="1095630.A0A2J6SGQ4"/>
<keyword evidence="6 10" id="KW-1133">Transmembrane helix</keyword>
<dbReference type="GO" id="GO:0045047">
    <property type="term" value="P:protein targeting to ER"/>
    <property type="evidence" value="ECO:0007669"/>
    <property type="project" value="TreeGrafter"/>
</dbReference>
<dbReference type="EMBL" id="KZ613919">
    <property type="protein sequence ID" value="PMD49952.1"/>
    <property type="molecule type" value="Genomic_DNA"/>
</dbReference>
<dbReference type="GO" id="GO:0006465">
    <property type="term" value="P:signal peptide processing"/>
    <property type="evidence" value="ECO:0007669"/>
    <property type="project" value="InterPro"/>
</dbReference>
<protein>
    <recommendedName>
        <fullName evidence="3">Signal peptidase complex subunit 2</fullName>
    </recommendedName>
</protein>
<evidence type="ECO:0000256" key="7">
    <source>
        <dbReference type="ARBA" id="ARBA00023136"/>
    </source>
</evidence>
<feature type="region of interest" description="Disordered" evidence="9">
    <location>
        <begin position="215"/>
        <end position="234"/>
    </location>
</feature>
<feature type="transmembrane region" description="Helical" evidence="10">
    <location>
        <begin position="42"/>
        <end position="60"/>
    </location>
</feature>
<accession>A0A2J6SGQ4</accession>
<evidence type="ECO:0000256" key="2">
    <source>
        <dbReference type="ARBA" id="ARBA00007324"/>
    </source>
</evidence>
<dbReference type="RefSeq" id="XP_024726856.1">
    <property type="nucleotide sequence ID" value="XM_024885508.1"/>
</dbReference>
<dbReference type="InterPro" id="IPR009582">
    <property type="entry name" value="Spc2/SPCS2"/>
</dbReference>
<dbReference type="Pfam" id="PF06703">
    <property type="entry name" value="SPC25"/>
    <property type="match status" value="1"/>
</dbReference>
<gene>
    <name evidence="11" type="ORF">K444DRAFT_648799</name>
</gene>
<dbReference type="GeneID" id="36593585"/>
<evidence type="ECO:0000313" key="12">
    <source>
        <dbReference type="Proteomes" id="UP000235371"/>
    </source>
</evidence>
<comment type="subcellular location">
    <subcellularLocation>
        <location evidence="1">Endoplasmic reticulum membrane</location>
        <topology evidence="1">Multi-pass membrane protein</topology>
    </subcellularLocation>
</comment>
<evidence type="ECO:0000256" key="6">
    <source>
        <dbReference type="ARBA" id="ARBA00022989"/>
    </source>
</evidence>
<dbReference type="PANTHER" id="PTHR13085">
    <property type="entry name" value="MICROSOMAL SIGNAL PEPTIDASE 25 KDA SUBUNIT"/>
    <property type="match status" value="1"/>
</dbReference>
<feature type="transmembrane region" description="Helical" evidence="10">
    <location>
        <begin position="72"/>
        <end position="92"/>
    </location>
</feature>
<dbReference type="GO" id="GO:0005787">
    <property type="term" value="C:signal peptidase complex"/>
    <property type="evidence" value="ECO:0007669"/>
    <property type="project" value="InterPro"/>
</dbReference>
<evidence type="ECO:0000256" key="5">
    <source>
        <dbReference type="ARBA" id="ARBA00022824"/>
    </source>
</evidence>
<evidence type="ECO:0000256" key="1">
    <source>
        <dbReference type="ARBA" id="ARBA00004477"/>
    </source>
</evidence>
<dbReference type="OrthoDB" id="29558at2759"/>
<dbReference type="FunCoup" id="A0A2J6SGQ4">
    <property type="interactions" value="95"/>
</dbReference>
<evidence type="ECO:0000256" key="4">
    <source>
        <dbReference type="ARBA" id="ARBA00022692"/>
    </source>
</evidence>
<comment type="similarity">
    <text evidence="2">Belongs to the SPCS2 family.</text>
</comment>
<keyword evidence="4 10" id="KW-0812">Transmembrane</keyword>
<proteinExistence type="inferred from homology"/>